<dbReference type="Gene3D" id="1.10.150.320">
    <property type="entry name" value="Photosystem II 12 kDa extrinsic protein"/>
    <property type="match status" value="1"/>
</dbReference>
<name>W2ZUV7_PHYNI</name>
<gene>
    <name evidence="1" type="ORF">F442_03975</name>
</gene>
<dbReference type="SUPFAM" id="SSF47781">
    <property type="entry name" value="RuvA domain 2-like"/>
    <property type="match status" value="1"/>
</dbReference>
<evidence type="ECO:0000313" key="1">
    <source>
        <dbReference type="EMBL" id="ETP50800.1"/>
    </source>
</evidence>
<evidence type="ECO:0000313" key="2">
    <source>
        <dbReference type="Proteomes" id="UP000018948"/>
    </source>
</evidence>
<accession>W2ZUV7</accession>
<sequence>MGGHGRALETLQETLSEYTKEQLEEIDPACVVDQVWDALRLQCGDIFASAFFQVPCNCREVLAAVLSRRRFGLFDRIGRIDLTVDSLRSFGWFRWGEEGHLECAFILLMMLMRKLLKKLGEVDNFDEHLTRSVLVWQRFEQFVAFYRRVKSIAYSETPVPLSTFHAGARFGAIHNILITELSSRTVVEAIHQQDTKSGPDNSTCFTNRDGGVKVSAMNTIVINGASASAGDLYMRVQLTVGDQQVKCNEVIQCKLLQTKQKINDDTYAKERAKAVNGSSDVFLLVTPAQATEFALPPRCGIVSSNEFGRYFGPFASRAYRSFLEPPNINTASFHELRRIEGVGDATAAKIIAERKKTSILES</sequence>
<dbReference type="Pfam" id="PF12836">
    <property type="entry name" value="HHH_3"/>
    <property type="match status" value="1"/>
</dbReference>
<proteinExistence type="predicted"/>
<organism evidence="1 2">
    <name type="scientific">Phytophthora nicotianae P10297</name>
    <dbReference type="NCBI Taxonomy" id="1317064"/>
    <lineage>
        <taxon>Eukaryota</taxon>
        <taxon>Sar</taxon>
        <taxon>Stramenopiles</taxon>
        <taxon>Oomycota</taxon>
        <taxon>Peronosporomycetes</taxon>
        <taxon>Peronosporales</taxon>
        <taxon>Peronosporaceae</taxon>
        <taxon>Phytophthora</taxon>
    </lineage>
</organism>
<reference evidence="1 2" key="1">
    <citation type="submission" date="2013-11" db="EMBL/GenBank/DDBJ databases">
        <title>The Genome Sequence of Phytophthora parasitica P10297.</title>
        <authorList>
            <consortium name="The Broad Institute Genomics Platform"/>
            <person name="Russ C."/>
            <person name="Tyler B."/>
            <person name="Panabieres F."/>
            <person name="Shan W."/>
            <person name="Tripathy S."/>
            <person name="Grunwald N."/>
            <person name="Machado M."/>
            <person name="Johnson C.S."/>
            <person name="Walker B."/>
            <person name="Young S.K."/>
            <person name="Zeng Q."/>
            <person name="Gargeya S."/>
            <person name="Fitzgerald M."/>
            <person name="Haas B."/>
            <person name="Abouelleil A."/>
            <person name="Allen A.W."/>
            <person name="Alvarado L."/>
            <person name="Arachchi H.M."/>
            <person name="Berlin A.M."/>
            <person name="Chapman S.B."/>
            <person name="Gainer-Dewar J."/>
            <person name="Goldberg J."/>
            <person name="Griggs A."/>
            <person name="Gujja S."/>
            <person name="Hansen M."/>
            <person name="Howarth C."/>
            <person name="Imamovic A."/>
            <person name="Ireland A."/>
            <person name="Larimer J."/>
            <person name="McCowan C."/>
            <person name="Murphy C."/>
            <person name="Pearson M."/>
            <person name="Poon T.W."/>
            <person name="Priest M."/>
            <person name="Roberts A."/>
            <person name="Saif S."/>
            <person name="Shea T."/>
            <person name="Sisk P."/>
            <person name="Sykes S."/>
            <person name="Wortman J."/>
            <person name="Nusbaum C."/>
            <person name="Birren B."/>
        </authorList>
    </citation>
    <scope>NUCLEOTIDE SEQUENCE [LARGE SCALE GENOMIC DNA]</scope>
    <source>
        <strain evidence="1 2">P10297</strain>
    </source>
</reference>
<dbReference type="InterPro" id="IPR010994">
    <property type="entry name" value="RuvA_2-like"/>
</dbReference>
<dbReference type="Proteomes" id="UP000018948">
    <property type="component" value="Unassembled WGS sequence"/>
</dbReference>
<dbReference type="EMBL" id="ANIY01000936">
    <property type="protein sequence ID" value="ETP50800.1"/>
    <property type="molecule type" value="Genomic_DNA"/>
</dbReference>
<comment type="caution">
    <text evidence="1">The sequence shown here is derived from an EMBL/GenBank/DDBJ whole genome shotgun (WGS) entry which is preliminary data.</text>
</comment>
<protein>
    <submittedName>
        <fullName evidence="1">Uncharacterized protein</fullName>
    </submittedName>
</protein>
<dbReference type="OrthoDB" id="128002at2759"/>
<dbReference type="AlphaFoldDB" id="W2ZUV7"/>